<feature type="compositionally biased region" description="Basic and acidic residues" evidence="1">
    <location>
        <begin position="1"/>
        <end position="12"/>
    </location>
</feature>
<feature type="compositionally biased region" description="Acidic residues" evidence="1">
    <location>
        <begin position="458"/>
        <end position="471"/>
    </location>
</feature>
<feature type="compositionally biased region" description="Basic and acidic residues" evidence="1">
    <location>
        <begin position="618"/>
        <end position="634"/>
    </location>
</feature>
<protein>
    <submittedName>
        <fullName evidence="2">Uncharacterized protein</fullName>
    </submittedName>
</protein>
<dbReference type="Proteomes" id="UP001195769">
    <property type="component" value="Unassembled WGS sequence"/>
</dbReference>
<feature type="compositionally biased region" description="Low complexity" evidence="1">
    <location>
        <begin position="379"/>
        <end position="390"/>
    </location>
</feature>
<name>A0AAD4HFZ1_9AGAM</name>
<gene>
    <name evidence="2" type="ORF">F5891DRAFT_984542</name>
</gene>
<evidence type="ECO:0000313" key="2">
    <source>
        <dbReference type="EMBL" id="KAG1895092.1"/>
    </source>
</evidence>
<feature type="compositionally biased region" description="Basic and acidic residues" evidence="1">
    <location>
        <begin position="545"/>
        <end position="566"/>
    </location>
</feature>
<evidence type="ECO:0000256" key="1">
    <source>
        <dbReference type="SAM" id="MobiDB-lite"/>
    </source>
</evidence>
<keyword evidence="3" id="KW-1185">Reference proteome</keyword>
<organism evidence="2 3">
    <name type="scientific">Suillus fuscotomentosus</name>
    <dbReference type="NCBI Taxonomy" id="1912939"/>
    <lineage>
        <taxon>Eukaryota</taxon>
        <taxon>Fungi</taxon>
        <taxon>Dikarya</taxon>
        <taxon>Basidiomycota</taxon>
        <taxon>Agaricomycotina</taxon>
        <taxon>Agaricomycetes</taxon>
        <taxon>Agaricomycetidae</taxon>
        <taxon>Boletales</taxon>
        <taxon>Suillineae</taxon>
        <taxon>Suillaceae</taxon>
        <taxon>Suillus</taxon>
    </lineage>
</organism>
<feature type="region of interest" description="Disordered" evidence="1">
    <location>
        <begin position="616"/>
        <end position="710"/>
    </location>
</feature>
<dbReference type="EMBL" id="JABBWK010000071">
    <property type="protein sequence ID" value="KAG1895092.1"/>
    <property type="molecule type" value="Genomic_DNA"/>
</dbReference>
<evidence type="ECO:0000313" key="3">
    <source>
        <dbReference type="Proteomes" id="UP001195769"/>
    </source>
</evidence>
<feature type="compositionally biased region" description="Polar residues" evidence="1">
    <location>
        <begin position="680"/>
        <end position="690"/>
    </location>
</feature>
<feature type="region of interest" description="Disordered" evidence="1">
    <location>
        <begin position="545"/>
        <end position="570"/>
    </location>
</feature>
<sequence length="710" mass="78763">MSDQHSASDSESNKQPPANEEEVTVLQSYLEQWLSANPLERKNILRAATMEARTKAPVMSIVLSKARKATYDTWFCNNAKAKKPGKPPIKMGQKWTERSVIDTLRKKELLKKIEDETGAKPGTKEMMNHYTVHLNQLMASLSPEDLEEAQETANDWNTRGVPDDVKDGESKVQVAGFVFRPLGSTTSHPADRHDYNQEFGGAASFMKSYNWKVIEPEWDAYAASVFEGDVDENPVARKKGRQDNTYTLDVGDDGYPVVPAYGSMDLDTKKAVVRAFLTWHYRKCCGDPKVSVLWKYVIHRYNKIIPGQYLPEGHNLAEPSKLRQIHATELLQFWHDRQEEGEQHVFEFVGWWDNDSQDIVLAADQDERVTSRAQPTLWTKKTSGSKSNKSGHPRQPTVKKSSSGNKVKDGEPAAAACSGVKTIKSASASTLRKQGGGLKNKPMSSNEDSHYTGKPSDESSDEPSDDSEDDTPPPRKGRLSEIRNKCTGSHTHRSRASLKSQDDSNCEVELDIACKAVVPSDKHARKDMGAHIRARAADISLTDRRVQRDKGDVKQTAKVTARERSKSSMAQTITHPIRMVGPASWAGGSAPGNQARGDCEDSVSTGTGMLSIPIARHLAHDGHTRKEGRKRAAEETLEGPPAKRSRSRAIIKTAIENVNKPADKKLKKRVTDECMDGSPSKRTQSKTSNLIPAKHSRKPNSQYAADYVKS</sequence>
<feature type="compositionally biased region" description="Basic and acidic residues" evidence="1">
    <location>
        <begin position="447"/>
        <end position="457"/>
    </location>
</feature>
<accession>A0AAD4HFZ1</accession>
<comment type="caution">
    <text evidence="2">The sequence shown here is derived from an EMBL/GenBank/DDBJ whole genome shotgun (WGS) entry which is preliminary data.</text>
</comment>
<feature type="compositionally biased region" description="Basic and acidic residues" evidence="1">
    <location>
        <begin position="661"/>
        <end position="672"/>
    </location>
</feature>
<dbReference type="GeneID" id="64671760"/>
<feature type="region of interest" description="Disordered" evidence="1">
    <location>
        <begin position="1"/>
        <end position="21"/>
    </location>
</feature>
<dbReference type="RefSeq" id="XP_041220668.1">
    <property type="nucleotide sequence ID" value="XM_041377462.1"/>
</dbReference>
<dbReference type="AlphaFoldDB" id="A0AAD4HFZ1"/>
<proteinExistence type="predicted"/>
<feature type="region of interest" description="Disordered" evidence="1">
    <location>
        <begin position="588"/>
        <end position="607"/>
    </location>
</feature>
<reference evidence="2" key="1">
    <citation type="journal article" date="2020" name="New Phytol.">
        <title>Comparative genomics reveals dynamic genome evolution in host specialist ectomycorrhizal fungi.</title>
        <authorList>
            <person name="Lofgren L.A."/>
            <person name="Nguyen N.H."/>
            <person name="Vilgalys R."/>
            <person name="Ruytinx J."/>
            <person name="Liao H.L."/>
            <person name="Branco S."/>
            <person name="Kuo A."/>
            <person name="LaButti K."/>
            <person name="Lipzen A."/>
            <person name="Andreopoulos W."/>
            <person name="Pangilinan J."/>
            <person name="Riley R."/>
            <person name="Hundley H."/>
            <person name="Na H."/>
            <person name="Barry K."/>
            <person name="Grigoriev I.V."/>
            <person name="Stajich J.E."/>
            <person name="Kennedy P.G."/>
        </authorList>
    </citation>
    <scope>NUCLEOTIDE SEQUENCE</scope>
    <source>
        <strain evidence="2">FC203</strain>
    </source>
</reference>
<feature type="region of interest" description="Disordered" evidence="1">
    <location>
        <begin position="370"/>
        <end position="504"/>
    </location>
</feature>